<name>A0A6G9Z262_9NOCA</name>
<gene>
    <name evidence="1" type="ORF">F6W96_14390</name>
</gene>
<accession>A0A6G9Z262</accession>
<dbReference type="RefSeq" id="WP_167486586.1">
    <property type="nucleotide sequence ID" value="NZ_CP046173.1"/>
</dbReference>
<proteinExistence type="predicted"/>
<organism evidence="1 2">
    <name type="scientific">Nocardia terpenica</name>
    <dbReference type="NCBI Taxonomy" id="455432"/>
    <lineage>
        <taxon>Bacteria</taxon>
        <taxon>Bacillati</taxon>
        <taxon>Actinomycetota</taxon>
        <taxon>Actinomycetes</taxon>
        <taxon>Mycobacteriales</taxon>
        <taxon>Nocardiaceae</taxon>
        <taxon>Nocardia</taxon>
    </lineage>
</organism>
<dbReference type="AlphaFoldDB" id="A0A6G9Z262"/>
<sequence>MYGTYFSMIGNDVLAIGQSFIQLISDIIGMGSGGGGGGAYPPGQYPLA</sequence>
<reference evidence="1 2" key="1">
    <citation type="journal article" date="2019" name="ACS Chem. Biol.">
        <title>Identification and Mobilization of a Cryptic Antibiotic Biosynthesis Gene Locus from a Human-Pathogenic Nocardia Isolate.</title>
        <authorList>
            <person name="Herisse M."/>
            <person name="Ishida K."/>
            <person name="Porter J.L."/>
            <person name="Howden B."/>
            <person name="Hertweck C."/>
            <person name="Stinear T.P."/>
            <person name="Pidot S.J."/>
        </authorList>
    </citation>
    <scope>NUCLEOTIDE SEQUENCE [LARGE SCALE GENOMIC DNA]</scope>
    <source>
        <strain evidence="1 2">AUSMDU00012715</strain>
    </source>
</reference>
<protein>
    <submittedName>
        <fullName evidence="1">Uncharacterized protein</fullName>
    </submittedName>
</protein>
<evidence type="ECO:0000313" key="2">
    <source>
        <dbReference type="Proteomes" id="UP000500953"/>
    </source>
</evidence>
<evidence type="ECO:0000313" key="1">
    <source>
        <dbReference type="EMBL" id="QIS19296.1"/>
    </source>
</evidence>
<dbReference type="Proteomes" id="UP000500953">
    <property type="component" value="Chromosome"/>
</dbReference>
<dbReference type="EMBL" id="CP046173">
    <property type="protein sequence ID" value="QIS19296.1"/>
    <property type="molecule type" value="Genomic_DNA"/>
</dbReference>